<dbReference type="PANTHER" id="PTHR12363:SF42">
    <property type="entry name" value="TRANSPORTIN-3"/>
    <property type="match status" value="1"/>
</dbReference>
<dbReference type="GO" id="GO:0005737">
    <property type="term" value="C:cytoplasm"/>
    <property type="evidence" value="ECO:0007669"/>
    <property type="project" value="TreeGrafter"/>
</dbReference>
<dbReference type="InterPro" id="IPR016024">
    <property type="entry name" value="ARM-type_fold"/>
</dbReference>
<dbReference type="PANTHER" id="PTHR12363">
    <property type="entry name" value="TRANSPORTIN 3 AND IMPORTIN 13"/>
    <property type="match status" value="1"/>
</dbReference>
<dbReference type="EMBL" id="LRGB01000687">
    <property type="protein sequence ID" value="KZS16954.1"/>
    <property type="molecule type" value="Genomic_DNA"/>
</dbReference>
<comment type="caution">
    <text evidence="4">The sequence shown here is derived from an EMBL/GenBank/DDBJ whole genome shotgun (WGS) entry which is preliminary data.</text>
</comment>
<dbReference type="AlphaFoldDB" id="A0A164ZYI7"/>
<dbReference type="Proteomes" id="UP000076858">
    <property type="component" value="Unassembled WGS sequence"/>
</dbReference>
<reference evidence="4 5" key="1">
    <citation type="submission" date="2016-03" db="EMBL/GenBank/DDBJ databases">
        <title>EvidentialGene: Evidence-directed Construction of Genes on Genomes.</title>
        <authorList>
            <person name="Gilbert D.G."/>
            <person name="Choi J.-H."/>
            <person name="Mockaitis K."/>
            <person name="Colbourne J."/>
            <person name="Pfrender M."/>
        </authorList>
    </citation>
    <scope>NUCLEOTIDE SEQUENCE [LARGE SCALE GENOMIC DNA]</scope>
    <source>
        <strain evidence="4 5">Xinb3</strain>
        <tissue evidence="4">Complete organism</tissue>
    </source>
</reference>
<dbReference type="Pfam" id="PF24138">
    <property type="entry name" value="TPR_TNPO3_IPO13_2nd"/>
    <property type="match status" value="1"/>
</dbReference>
<dbReference type="InterPro" id="IPR011989">
    <property type="entry name" value="ARM-like"/>
</dbReference>
<evidence type="ECO:0000256" key="1">
    <source>
        <dbReference type="SAM" id="MobiDB-lite"/>
    </source>
</evidence>
<evidence type="ECO:0000259" key="3">
    <source>
        <dbReference type="Pfam" id="PF08389"/>
    </source>
</evidence>
<dbReference type="Gene3D" id="1.25.10.10">
    <property type="entry name" value="Leucine-rich Repeat Variant"/>
    <property type="match status" value="1"/>
</dbReference>
<dbReference type="InterPro" id="IPR057941">
    <property type="entry name" value="TPR_TNPO3_IPO13_2nd"/>
</dbReference>
<dbReference type="InterPro" id="IPR051345">
    <property type="entry name" value="Importin_beta-like_NTR"/>
</dbReference>
<evidence type="ECO:0000259" key="2">
    <source>
        <dbReference type="Pfam" id="PF03810"/>
    </source>
</evidence>
<feature type="domain" description="Importin N-terminal" evidence="2">
    <location>
        <begin position="29"/>
        <end position="94"/>
    </location>
</feature>
<dbReference type="Pfam" id="PF03810">
    <property type="entry name" value="IBN_N"/>
    <property type="match status" value="1"/>
</dbReference>
<dbReference type="STRING" id="35525.A0A164ZYI7"/>
<organism evidence="4 5">
    <name type="scientific">Daphnia magna</name>
    <dbReference type="NCBI Taxonomy" id="35525"/>
    <lineage>
        <taxon>Eukaryota</taxon>
        <taxon>Metazoa</taxon>
        <taxon>Ecdysozoa</taxon>
        <taxon>Arthropoda</taxon>
        <taxon>Crustacea</taxon>
        <taxon>Branchiopoda</taxon>
        <taxon>Diplostraca</taxon>
        <taxon>Cladocera</taxon>
        <taxon>Anomopoda</taxon>
        <taxon>Daphniidae</taxon>
        <taxon>Daphnia</taxon>
    </lineage>
</organism>
<accession>A0A164ZYI7</accession>
<dbReference type="GO" id="GO:0006606">
    <property type="term" value="P:protein import into nucleus"/>
    <property type="evidence" value="ECO:0007669"/>
    <property type="project" value="TreeGrafter"/>
</dbReference>
<dbReference type="GO" id="GO:0031267">
    <property type="term" value="F:small GTPase binding"/>
    <property type="evidence" value="ECO:0007669"/>
    <property type="project" value="InterPro"/>
</dbReference>
<dbReference type="InterPro" id="IPR013598">
    <property type="entry name" value="Exportin-1/Importin-b-like"/>
</dbReference>
<gene>
    <name evidence="4" type="ORF">APZ42_017616</name>
</gene>
<dbReference type="OrthoDB" id="66510at2759"/>
<feature type="region of interest" description="Disordered" evidence="1">
    <location>
        <begin position="575"/>
        <end position="594"/>
    </location>
</feature>
<feature type="domain" description="Exportin-1/Importin-beta-like" evidence="3">
    <location>
        <begin position="102"/>
        <end position="249"/>
    </location>
</feature>
<sequence length="702" mass="78889">MNELPAIEVVYDALNALYHNPDPISKERASQWLGDLQKSIFAWKIADQLLHVKKDMESCYFGAQTLRTKIQFAFHELPSEAHNSLRDSMLNHLRQINEHTNTVIVTQLCLALADLLLQMTSWKTPIQDLIQTFGPKNNFETTHIWPLLEVLTVLPEEMGSRTLRLGANRRSEVLKLFAGSTENVLHLLDSCLTIPSSDRLIGVRLLRCFSSWVHLQAVTLHQLTSCATLGHVFATLSSHHSTPLLHEAASDAVCALLQVVADQENEDNTTQNGQLTSTLNELRTLEDSLVQSIKNLEPAYHLAVAEEDTEKALNYCRVFTEIAEALLHRMLESTKNNNGTMNTSNLFGLLDLVLTCVGHHDYEVKHFSNICFLVPSLTSFGFKMGFFTALPSNNPEEDDMLLYANDVTAEGNDAVTDLTTNTTLERSVILIDTDSEKPANMTNETQIISSLVLAWHLSQILFSLQMGFFTALPSNNPEEDDMLLYADDVTAEGNDAVTELTTNKTLERSVILIDTDSDEKPANLSYETQIISSPSILSGDSSRAGERINKRMYRCRKCGKSKKGHVCLMDSYTSSEDSVVMDEPSEGSRKASNRQNLTRLAQRVDDDNSSDPDWVASRRIDGSSIRTSPRLFAQKRTVSTIVTETEEKELQTIPKKARKVYECRYCHVPLKGHKCPHKLIINRQIRQLSETPRIILDRVDQE</sequence>
<name>A0A164ZYI7_9CRUS</name>
<evidence type="ECO:0000313" key="4">
    <source>
        <dbReference type="EMBL" id="KZS16954.1"/>
    </source>
</evidence>
<dbReference type="InterPro" id="IPR001494">
    <property type="entry name" value="Importin-beta_N"/>
</dbReference>
<protein>
    <submittedName>
        <fullName evidence="4">Putative Transportin-3</fullName>
    </submittedName>
</protein>
<keyword evidence="5" id="KW-1185">Reference proteome</keyword>
<evidence type="ECO:0000313" key="5">
    <source>
        <dbReference type="Proteomes" id="UP000076858"/>
    </source>
</evidence>
<proteinExistence type="predicted"/>
<dbReference type="Pfam" id="PF08389">
    <property type="entry name" value="Xpo1"/>
    <property type="match status" value="1"/>
</dbReference>
<dbReference type="SUPFAM" id="SSF48371">
    <property type="entry name" value="ARM repeat"/>
    <property type="match status" value="1"/>
</dbReference>